<keyword evidence="5 6" id="KW-0472">Membrane</keyword>
<keyword evidence="3 6" id="KW-0812">Transmembrane</keyword>
<dbReference type="EMBL" id="CADCWC010000293">
    <property type="protein sequence ID" value="CAA9542119.1"/>
    <property type="molecule type" value="Genomic_DNA"/>
</dbReference>
<dbReference type="AlphaFoldDB" id="A0A6J4U9C5"/>
<dbReference type="SUPFAM" id="SSF103481">
    <property type="entry name" value="Multidrug resistance efflux transporter EmrE"/>
    <property type="match status" value="2"/>
</dbReference>
<evidence type="ECO:0000313" key="8">
    <source>
        <dbReference type="EMBL" id="CAA9542119.1"/>
    </source>
</evidence>
<feature type="transmembrane region" description="Helical" evidence="6">
    <location>
        <begin position="205"/>
        <end position="227"/>
    </location>
</feature>
<proteinExistence type="inferred from homology"/>
<evidence type="ECO:0000259" key="7">
    <source>
        <dbReference type="Pfam" id="PF00892"/>
    </source>
</evidence>
<feature type="transmembrane region" description="Helical" evidence="6">
    <location>
        <begin position="262"/>
        <end position="281"/>
    </location>
</feature>
<comment type="subcellular location">
    <subcellularLocation>
        <location evidence="1">Membrane</location>
        <topology evidence="1">Multi-pass membrane protein</topology>
    </subcellularLocation>
</comment>
<feature type="transmembrane region" description="Helical" evidence="6">
    <location>
        <begin position="146"/>
        <end position="167"/>
    </location>
</feature>
<evidence type="ECO:0000256" key="4">
    <source>
        <dbReference type="ARBA" id="ARBA00022989"/>
    </source>
</evidence>
<evidence type="ECO:0000256" key="1">
    <source>
        <dbReference type="ARBA" id="ARBA00004141"/>
    </source>
</evidence>
<gene>
    <name evidence="8" type="ORF">AVDCRST_MAG79-1936</name>
</gene>
<feature type="transmembrane region" description="Helical" evidence="6">
    <location>
        <begin position="239"/>
        <end position="256"/>
    </location>
</feature>
<reference evidence="8" key="1">
    <citation type="submission" date="2020-02" db="EMBL/GenBank/DDBJ databases">
        <authorList>
            <person name="Meier V. D."/>
        </authorList>
    </citation>
    <scope>NUCLEOTIDE SEQUENCE</scope>
    <source>
        <strain evidence="8">AVDCRST_MAG79</strain>
    </source>
</reference>
<feature type="transmembrane region" description="Helical" evidence="6">
    <location>
        <begin position="33"/>
        <end position="52"/>
    </location>
</feature>
<protein>
    <submittedName>
        <fullName evidence="8">Permease of the drug/metabolite transporter (DMT) superfamily</fullName>
    </submittedName>
</protein>
<dbReference type="InterPro" id="IPR050638">
    <property type="entry name" value="AA-Vitamin_Transporters"/>
</dbReference>
<dbReference type="InterPro" id="IPR037185">
    <property type="entry name" value="EmrE-like"/>
</dbReference>
<feature type="transmembrane region" description="Helical" evidence="6">
    <location>
        <begin position="179"/>
        <end position="199"/>
    </location>
</feature>
<feature type="domain" description="EamA" evidence="7">
    <location>
        <begin position="150"/>
        <end position="281"/>
    </location>
</feature>
<evidence type="ECO:0000256" key="3">
    <source>
        <dbReference type="ARBA" id="ARBA00022692"/>
    </source>
</evidence>
<comment type="similarity">
    <text evidence="2">Belongs to the EamA transporter family.</text>
</comment>
<dbReference type="PANTHER" id="PTHR32322">
    <property type="entry name" value="INNER MEMBRANE TRANSPORTER"/>
    <property type="match status" value="1"/>
</dbReference>
<feature type="transmembrane region" description="Helical" evidence="6">
    <location>
        <begin position="123"/>
        <end position="140"/>
    </location>
</feature>
<dbReference type="InterPro" id="IPR000620">
    <property type="entry name" value="EamA_dom"/>
</dbReference>
<organism evidence="8">
    <name type="scientific">uncultured Thermoleophilia bacterium</name>
    <dbReference type="NCBI Taxonomy" id="1497501"/>
    <lineage>
        <taxon>Bacteria</taxon>
        <taxon>Bacillati</taxon>
        <taxon>Actinomycetota</taxon>
        <taxon>Thermoleophilia</taxon>
        <taxon>environmental samples</taxon>
    </lineage>
</organism>
<dbReference type="PANTHER" id="PTHR32322:SF2">
    <property type="entry name" value="EAMA DOMAIN-CONTAINING PROTEIN"/>
    <property type="match status" value="1"/>
</dbReference>
<name>A0A6J4U9C5_9ACTN</name>
<sequence length="296" mass="30031">MSRRSLTLLLTTASLWGASYVLIKYSLEWLSPGGVAFARTALASTLLVPLAVRRGALAPLWRRPGWVLLLAVSQLAGPSLLIAWAEQRISSALAGILVAAAPLFIVVLAVVLDPSERASGLRLVGVVVGFLGVATLLGLDTGGEDVLLGGGLVLLAAFGYAVSALLLKHRFADVQPIGALAGAMAVSAVLVLPAALAAPPTETPSASAAIATLLLGVGGSGLAFLLFYTLNAEVGPSRASVIAYLGPGFAVTYGAVLLDEPIGPWTIAGLVLILAGSYLASGGRAGRLVGRRAVRA</sequence>
<feature type="transmembrane region" description="Helical" evidence="6">
    <location>
        <begin position="91"/>
        <end position="111"/>
    </location>
</feature>
<feature type="transmembrane region" description="Helical" evidence="6">
    <location>
        <begin position="64"/>
        <end position="85"/>
    </location>
</feature>
<evidence type="ECO:0000256" key="2">
    <source>
        <dbReference type="ARBA" id="ARBA00007362"/>
    </source>
</evidence>
<evidence type="ECO:0000256" key="6">
    <source>
        <dbReference type="SAM" id="Phobius"/>
    </source>
</evidence>
<dbReference type="GO" id="GO:0016020">
    <property type="term" value="C:membrane"/>
    <property type="evidence" value="ECO:0007669"/>
    <property type="project" value="UniProtKB-SubCell"/>
</dbReference>
<accession>A0A6J4U9C5</accession>
<keyword evidence="4 6" id="KW-1133">Transmembrane helix</keyword>
<dbReference type="Pfam" id="PF00892">
    <property type="entry name" value="EamA"/>
    <property type="match status" value="2"/>
</dbReference>
<feature type="domain" description="EamA" evidence="7">
    <location>
        <begin position="6"/>
        <end position="136"/>
    </location>
</feature>
<evidence type="ECO:0000256" key="5">
    <source>
        <dbReference type="ARBA" id="ARBA00023136"/>
    </source>
</evidence>